<evidence type="ECO:0000313" key="2">
    <source>
        <dbReference type="EMBL" id="GMN55760.1"/>
    </source>
</evidence>
<comment type="caution">
    <text evidence="2">The sequence shown here is derived from an EMBL/GenBank/DDBJ whole genome shotgun (WGS) entry which is preliminary data.</text>
</comment>
<dbReference type="EMBL" id="BTGU01000059">
    <property type="protein sequence ID" value="GMN55760.1"/>
    <property type="molecule type" value="Genomic_DNA"/>
</dbReference>
<organism evidence="2 3">
    <name type="scientific">Ficus carica</name>
    <name type="common">Common fig</name>
    <dbReference type="NCBI Taxonomy" id="3494"/>
    <lineage>
        <taxon>Eukaryota</taxon>
        <taxon>Viridiplantae</taxon>
        <taxon>Streptophyta</taxon>
        <taxon>Embryophyta</taxon>
        <taxon>Tracheophyta</taxon>
        <taxon>Spermatophyta</taxon>
        <taxon>Magnoliopsida</taxon>
        <taxon>eudicotyledons</taxon>
        <taxon>Gunneridae</taxon>
        <taxon>Pentapetalae</taxon>
        <taxon>rosids</taxon>
        <taxon>fabids</taxon>
        <taxon>Rosales</taxon>
        <taxon>Moraceae</taxon>
        <taxon>Ficeae</taxon>
        <taxon>Ficus</taxon>
    </lineage>
</organism>
<feature type="region of interest" description="Disordered" evidence="1">
    <location>
        <begin position="1"/>
        <end position="26"/>
    </location>
</feature>
<evidence type="ECO:0000256" key="1">
    <source>
        <dbReference type="SAM" id="MobiDB-lite"/>
    </source>
</evidence>
<reference evidence="2" key="1">
    <citation type="submission" date="2023-07" db="EMBL/GenBank/DDBJ databases">
        <title>draft genome sequence of fig (Ficus carica).</title>
        <authorList>
            <person name="Takahashi T."/>
            <person name="Nishimura K."/>
        </authorList>
    </citation>
    <scope>NUCLEOTIDE SEQUENCE</scope>
</reference>
<dbReference type="AlphaFoldDB" id="A0AA88AN56"/>
<gene>
    <name evidence="2" type="ORF">TIFTF001_024887</name>
</gene>
<accession>A0AA88AN56</accession>
<feature type="compositionally biased region" description="Gly residues" evidence="1">
    <location>
        <begin position="62"/>
        <end position="74"/>
    </location>
</feature>
<feature type="region of interest" description="Disordered" evidence="1">
    <location>
        <begin position="56"/>
        <end position="96"/>
    </location>
</feature>
<name>A0AA88AN56_FICCA</name>
<evidence type="ECO:0000313" key="3">
    <source>
        <dbReference type="Proteomes" id="UP001187192"/>
    </source>
</evidence>
<proteinExistence type="predicted"/>
<sequence>MGLMFTPARLHPNRRQPSPPVSLSTVAPHQPSYELLIPHSPSNRELAGLASCKRRNGRRDGAIGGSAVLGGNGANGDKVAKPRGGGGGGDRWWRRP</sequence>
<protein>
    <submittedName>
        <fullName evidence="2">Uncharacterized protein</fullName>
    </submittedName>
</protein>
<keyword evidence="3" id="KW-1185">Reference proteome</keyword>
<dbReference type="Proteomes" id="UP001187192">
    <property type="component" value="Unassembled WGS sequence"/>
</dbReference>